<proteinExistence type="predicted"/>
<keyword evidence="1" id="KW-0812">Transmembrane</keyword>
<evidence type="ECO:0000313" key="4">
    <source>
        <dbReference type="Proteomes" id="UP001271769"/>
    </source>
</evidence>
<feature type="domain" description="PepSY" evidence="2">
    <location>
        <begin position="73"/>
        <end position="128"/>
    </location>
</feature>
<dbReference type="PANTHER" id="PTHR34219">
    <property type="entry name" value="IRON-REGULATED INNER MEMBRANE PROTEIN-RELATED"/>
    <property type="match status" value="1"/>
</dbReference>
<dbReference type="EMBL" id="JAXCLX010000001">
    <property type="protein sequence ID" value="MDY0870432.1"/>
    <property type="molecule type" value="Genomic_DNA"/>
</dbReference>
<feature type="transmembrane region" description="Helical" evidence="1">
    <location>
        <begin position="374"/>
        <end position="395"/>
    </location>
</feature>
<dbReference type="RefSeq" id="WP_320498664.1">
    <property type="nucleotide sequence ID" value="NZ_JAXCLX010000001.1"/>
</dbReference>
<dbReference type="Proteomes" id="UP001271769">
    <property type="component" value="Unassembled WGS sequence"/>
</dbReference>
<name>A0ABU5DSR2_9PROT</name>
<feature type="transmembrane region" description="Helical" evidence="1">
    <location>
        <begin position="26"/>
        <end position="50"/>
    </location>
</feature>
<comment type="caution">
    <text evidence="3">The sequence shown here is derived from an EMBL/GenBank/DDBJ whole genome shotgun (WGS) entry which is preliminary data.</text>
</comment>
<reference evidence="3 4" key="1">
    <citation type="journal article" date="2013" name="Antonie Van Leeuwenhoek">
        <title>Dongia rigui sp. nov., isolated from freshwater of a large wetland in Korea.</title>
        <authorList>
            <person name="Baik K.S."/>
            <person name="Hwang Y.M."/>
            <person name="Choi J.S."/>
            <person name="Kwon J."/>
            <person name="Seong C.N."/>
        </authorList>
    </citation>
    <scope>NUCLEOTIDE SEQUENCE [LARGE SCALE GENOMIC DNA]</scope>
    <source>
        <strain evidence="3 4">04SU4-P</strain>
    </source>
</reference>
<keyword evidence="4" id="KW-1185">Reference proteome</keyword>
<keyword evidence="1" id="KW-1133">Transmembrane helix</keyword>
<organism evidence="3 4">
    <name type="scientific">Dongia rigui</name>
    <dbReference type="NCBI Taxonomy" id="940149"/>
    <lineage>
        <taxon>Bacteria</taxon>
        <taxon>Pseudomonadati</taxon>
        <taxon>Pseudomonadota</taxon>
        <taxon>Alphaproteobacteria</taxon>
        <taxon>Rhodospirillales</taxon>
        <taxon>Dongiaceae</taxon>
        <taxon>Dongia</taxon>
    </lineage>
</organism>
<sequence>MTLNHAAPPREIAAAPSYLYRAVWRWHFYAGLLVLPFMILLAVTGGLYLLKDELNAVFYKDYLSVTEQSSPVLPASTLVANATEYLPGTVTAYIPAPSTTSSATVTIKTDAGKQRVYVNPYDGKVLGKLDDSGAGVTPFMLTIRKIHSLDYFGWIANRVIEIVAGWAMILVVTGIYLWWPRGRNLGTFKIRSGAKRRPYWRDLHAVTGLYAGGFIFFLALSGLPWSGFWGDKVNTYANEAGLGYPTGYWDNVPVSKVPMKDAMTQVNWTMENAPMPESTPTGATAFGLDQAVTIFDKLGIHKGYAIDLPQSAEGVYTASVYPDDINFERIIHLDQYSGKVLFDAGFKELGIAGKAIEMGVSIHMGQQFGRLNQIALLAVCASIVLMSVSAIVMWWQRRPKGSLGAPRYPRDYRVARGAVAILALMGVLFPLTGLTILMALVIDFMTPRDWVKSAA</sequence>
<dbReference type="InterPro" id="IPR025711">
    <property type="entry name" value="PepSY"/>
</dbReference>
<dbReference type="InterPro" id="IPR005625">
    <property type="entry name" value="PepSY-ass_TM"/>
</dbReference>
<dbReference type="Pfam" id="PF03413">
    <property type="entry name" value="PepSY"/>
    <property type="match status" value="1"/>
</dbReference>
<dbReference type="PANTHER" id="PTHR34219:SF1">
    <property type="entry name" value="PEPSY DOMAIN-CONTAINING PROTEIN"/>
    <property type="match status" value="1"/>
</dbReference>
<accession>A0ABU5DSR2</accession>
<feature type="transmembrane region" description="Helical" evidence="1">
    <location>
        <begin position="159"/>
        <end position="179"/>
    </location>
</feature>
<evidence type="ECO:0000259" key="2">
    <source>
        <dbReference type="Pfam" id="PF03413"/>
    </source>
</evidence>
<feature type="transmembrane region" description="Helical" evidence="1">
    <location>
        <begin position="415"/>
        <end position="442"/>
    </location>
</feature>
<dbReference type="Pfam" id="PF03929">
    <property type="entry name" value="PepSY_TM"/>
    <property type="match status" value="1"/>
</dbReference>
<evidence type="ECO:0000256" key="1">
    <source>
        <dbReference type="SAM" id="Phobius"/>
    </source>
</evidence>
<protein>
    <submittedName>
        <fullName evidence="3">PepSY domain-containing protein</fullName>
    </submittedName>
</protein>
<feature type="transmembrane region" description="Helical" evidence="1">
    <location>
        <begin position="199"/>
        <end position="220"/>
    </location>
</feature>
<evidence type="ECO:0000313" key="3">
    <source>
        <dbReference type="EMBL" id="MDY0870432.1"/>
    </source>
</evidence>
<gene>
    <name evidence="3" type="ORF">SMD31_00780</name>
</gene>
<keyword evidence="1" id="KW-0472">Membrane</keyword>